<feature type="domain" description="Protein kinase" evidence="1">
    <location>
        <begin position="1"/>
        <end position="285"/>
    </location>
</feature>
<dbReference type="InterPro" id="IPR035969">
    <property type="entry name" value="Rab-GAP_TBC_sf"/>
</dbReference>
<dbReference type="AlphaFoldDB" id="A0A834VB66"/>
<evidence type="ECO:0000313" key="5">
    <source>
        <dbReference type="Proteomes" id="UP000070412"/>
    </source>
</evidence>
<dbReference type="SMART" id="SM00164">
    <property type="entry name" value="TBC"/>
    <property type="match status" value="1"/>
</dbReference>
<dbReference type="GO" id="GO:0031267">
    <property type="term" value="F:small GTPase binding"/>
    <property type="evidence" value="ECO:0007669"/>
    <property type="project" value="TreeGrafter"/>
</dbReference>
<dbReference type="GO" id="GO:0005096">
    <property type="term" value="F:GTPase activator activity"/>
    <property type="evidence" value="ECO:0007669"/>
    <property type="project" value="TreeGrafter"/>
</dbReference>
<dbReference type="SUPFAM" id="SSF56112">
    <property type="entry name" value="Protein kinase-like (PK-like)"/>
    <property type="match status" value="1"/>
</dbReference>
<dbReference type="Gene3D" id="1.10.472.80">
    <property type="entry name" value="Ypt/Rab-GAP domain of gyp1p, domain 3"/>
    <property type="match status" value="1"/>
</dbReference>
<reference evidence="3" key="2">
    <citation type="submission" date="2020-01" db="EMBL/GenBank/DDBJ databases">
        <authorList>
            <person name="Korhonen P.K.K."/>
            <person name="Guangxu M.G."/>
            <person name="Wang T.W."/>
            <person name="Stroehlein A.J.S."/>
            <person name="Young N.D."/>
            <person name="Ang C.-S.A."/>
            <person name="Fernando D.W.F."/>
            <person name="Lu H.L."/>
            <person name="Taylor S.T."/>
            <person name="Ehtesham M.E.M."/>
            <person name="Najaraj S.H.N."/>
            <person name="Harsha G.H.G."/>
            <person name="Madugundu A.M."/>
            <person name="Renuse S.R."/>
            <person name="Holt D.H."/>
            <person name="Pandey A.P."/>
            <person name="Papenfuss A.P."/>
            <person name="Gasser R.B.G."/>
            <person name="Fischer K.F."/>
        </authorList>
    </citation>
    <scope>NUCLEOTIDE SEQUENCE</scope>
    <source>
        <strain evidence="3">SSS_KF_BRIS2020</strain>
    </source>
</reference>
<dbReference type="GO" id="GO:0004672">
    <property type="term" value="F:protein kinase activity"/>
    <property type="evidence" value="ECO:0007669"/>
    <property type="project" value="InterPro"/>
</dbReference>
<name>A0A834VB66_SARSC</name>
<keyword evidence="3" id="KW-0808">Transferase</keyword>
<dbReference type="GO" id="GO:0005524">
    <property type="term" value="F:ATP binding"/>
    <property type="evidence" value="ECO:0007669"/>
    <property type="project" value="InterPro"/>
</dbReference>
<dbReference type="PROSITE" id="PS50011">
    <property type="entry name" value="PROTEIN_KINASE_DOM"/>
    <property type="match status" value="1"/>
</dbReference>
<dbReference type="EMBL" id="WVUK01000062">
    <property type="protein sequence ID" value="KAF7490276.1"/>
    <property type="molecule type" value="Genomic_DNA"/>
</dbReference>
<keyword evidence="3" id="KW-0418">Kinase</keyword>
<dbReference type="InterPro" id="IPR011009">
    <property type="entry name" value="Kinase-like_dom_sf"/>
</dbReference>
<dbReference type="Gene3D" id="1.10.8.270">
    <property type="entry name" value="putative rabgap domain of human tbc1 domain family member 14 like domains"/>
    <property type="match status" value="1"/>
</dbReference>
<evidence type="ECO:0000313" key="4">
    <source>
        <dbReference type="EnsemblMetazoa" id="KAF7490276.1"/>
    </source>
</evidence>
<dbReference type="PROSITE" id="PS50086">
    <property type="entry name" value="TBC_RABGAP"/>
    <property type="match status" value="1"/>
</dbReference>
<accession>A0A834VB66</accession>
<feature type="domain" description="Rab-GAP TBC" evidence="2">
    <location>
        <begin position="490"/>
        <end position="677"/>
    </location>
</feature>
<reference evidence="5" key="1">
    <citation type="journal article" date="2020" name="PLoS Negl. Trop. Dis.">
        <title>High-quality nuclear genome for Sarcoptes scabiei-A critical resource for a neglected parasite.</title>
        <authorList>
            <person name="Korhonen P.K."/>
            <person name="Gasser R.B."/>
            <person name="Ma G."/>
            <person name="Wang T."/>
            <person name="Stroehlein A.J."/>
            <person name="Young N.D."/>
            <person name="Ang C.S."/>
            <person name="Fernando D.D."/>
            <person name="Lu H.C."/>
            <person name="Taylor S."/>
            <person name="Reynolds S.L."/>
            <person name="Mofiz E."/>
            <person name="Najaraj S.H."/>
            <person name="Gowda H."/>
            <person name="Madugundu A."/>
            <person name="Renuse S."/>
            <person name="Holt D."/>
            <person name="Pandey A."/>
            <person name="Papenfuss A.T."/>
            <person name="Fischer K."/>
        </authorList>
    </citation>
    <scope>NUCLEOTIDE SEQUENCE [LARGE SCALE GENOMIC DNA]</scope>
</reference>
<dbReference type="FunFam" id="1.10.8.270:FF:000044">
    <property type="entry name" value="TBC Kinase homolog"/>
    <property type="match status" value="1"/>
</dbReference>
<dbReference type="EnsemblMetazoa" id="SSS_8188s_mrna">
    <property type="protein sequence ID" value="KAF7490276.1"/>
    <property type="gene ID" value="SSS_8188"/>
</dbReference>
<dbReference type="PANTHER" id="PTHR47219:SF15">
    <property type="entry name" value="TBC1 DOMAIN FAMILY MEMBER 12 ISOFORM X1"/>
    <property type="match status" value="1"/>
</dbReference>
<dbReference type="Gene3D" id="1.10.510.10">
    <property type="entry name" value="Transferase(Phosphotransferase) domain 1"/>
    <property type="match status" value="1"/>
</dbReference>
<evidence type="ECO:0000259" key="1">
    <source>
        <dbReference type="PROSITE" id="PS50011"/>
    </source>
</evidence>
<evidence type="ECO:0000259" key="2">
    <source>
        <dbReference type="PROSITE" id="PS50086"/>
    </source>
</evidence>
<dbReference type="InterPro" id="IPR000195">
    <property type="entry name" value="Rab-GAP-TBC_dom"/>
</dbReference>
<dbReference type="InterPro" id="IPR050302">
    <property type="entry name" value="Rab_GAP_TBC_domain"/>
</dbReference>
<dbReference type="PANTHER" id="PTHR47219">
    <property type="entry name" value="RAB GTPASE-ACTIVATING PROTEIN 1-LIKE"/>
    <property type="match status" value="1"/>
</dbReference>
<dbReference type="Proteomes" id="UP000070412">
    <property type="component" value="Unassembled WGS sequence"/>
</dbReference>
<sequence length="905" mass="104964">MMEQEPSSSSRAFMFGQKHQLASWTLESSSNNQNDMFGANGLPLTPSSITMVGNFHSFVKSFNASIPLTPYLTKYLDFVRNKNEKLTLIFEHQASSKALNNLSIEDFDSLIKCGLYGLYHLHYVVGACHGLISPDSFIQAANCDKIRFKLAHWAINIITNLGRLCQCQFYPNDIRFISPEQCLLSPPTKKSDIWSLGLTILYLMVEKCRNKFPQNPIEWTECSSFKDIIAKLDIKSDLSVLPEKWLRFFQSTLNVDPNQRLSIKKIFCFFQISLPIHLSNYQKFLKTKLPKSKINCEKEFNASVVSFGDFDGEDQCSKHSNAMNLYDFYYLWRIAYPSKEPDRDDKTTPTILSIPRLIVLENDSQSQDHCDEDVFYSNEISSDDLVQKLLKFNTIPFKTTRMPKNEDFKMLPLNVVYSRLDSLSSDLFLPLIITSDLFTESKSRHITESLPLPIRENDFDYQCERLFIFKALLNGYPFLRNQLIMESKIDICPLYRSQIWSSLLNVRWHNELIYLKIDKISKTSTDRQIAVDIPRCHQYNDFLASSEGHRKLTRILKTWLAHNESNGEVYWQGLDSLAAPFVILNFNNEPRAFACFDNFVKKYLHGFFKKDNSKTIQEYLALFQTIIAFHDPILSNHLASLKFVPDLYAISWFLTMFTHILPLHQIFQLWDTLILGNESFPLFIGFSILYQLKDRILNFSFNDCILIFSDLPQINIDRCVRNSIKFFRSTPKSISRRNLWDLDLLKQYPRLPRIDIEDLILLRKNSQTSTMMLNTDDGNTFCLEDQRNKHQCCDCLKKSSFLIIDCRPKEKSIEWGFFVNSLKYDDFITTIASNNLNNPIANSRGVVDSTSSQQKSFPQNHSLIVVVNSTDKALELIENYAIPHLCLLEHHQIVPKALRLILKES</sequence>
<dbReference type="OrthoDB" id="1668230at2759"/>
<proteinExistence type="predicted"/>
<reference evidence="4" key="3">
    <citation type="submission" date="2022-06" db="UniProtKB">
        <authorList>
            <consortium name="EnsemblMetazoa"/>
        </authorList>
    </citation>
    <scope>IDENTIFICATION</scope>
</reference>
<dbReference type="SUPFAM" id="SSF47923">
    <property type="entry name" value="Ypt/Rab-GAP domain of gyp1p"/>
    <property type="match status" value="2"/>
</dbReference>
<dbReference type="InterPro" id="IPR000719">
    <property type="entry name" value="Prot_kinase_dom"/>
</dbReference>
<gene>
    <name evidence="3" type="ORF">SSS_8188</name>
</gene>
<keyword evidence="5" id="KW-1185">Reference proteome</keyword>
<protein>
    <submittedName>
        <fullName evidence="3">TBC domain-containing protein kinase-like protein</fullName>
    </submittedName>
</protein>
<dbReference type="Pfam" id="PF00566">
    <property type="entry name" value="RabGAP-TBC"/>
    <property type="match status" value="1"/>
</dbReference>
<organism evidence="3">
    <name type="scientific">Sarcoptes scabiei</name>
    <name type="common">Itch mite</name>
    <name type="synonym">Acarus scabiei</name>
    <dbReference type="NCBI Taxonomy" id="52283"/>
    <lineage>
        <taxon>Eukaryota</taxon>
        <taxon>Metazoa</taxon>
        <taxon>Ecdysozoa</taxon>
        <taxon>Arthropoda</taxon>
        <taxon>Chelicerata</taxon>
        <taxon>Arachnida</taxon>
        <taxon>Acari</taxon>
        <taxon>Acariformes</taxon>
        <taxon>Sarcoptiformes</taxon>
        <taxon>Astigmata</taxon>
        <taxon>Psoroptidia</taxon>
        <taxon>Sarcoptoidea</taxon>
        <taxon>Sarcoptidae</taxon>
        <taxon>Sarcoptinae</taxon>
        <taxon>Sarcoptes</taxon>
    </lineage>
</organism>
<evidence type="ECO:0000313" key="3">
    <source>
        <dbReference type="EMBL" id="KAF7490276.1"/>
    </source>
</evidence>